<feature type="transmembrane region" description="Helical" evidence="4">
    <location>
        <begin position="222"/>
        <end position="250"/>
    </location>
</feature>
<dbReference type="Proteomes" id="UP000716291">
    <property type="component" value="Unassembled WGS sequence"/>
</dbReference>
<protein>
    <recommendedName>
        <fullName evidence="6">SH3 domain-containing protein</fullName>
    </recommendedName>
</protein>
<keyword evidence="1 2" id="KW-0728">SH3 domain</keyword>
<dbReference type="EMBL" id="JAANQT010000658">
    <property type="protein sequence ID" value="KAG1309296.1"/>
    <property type="molecule type" value="Genomic_DNA"/>
</dbReference>
<keyword evidence="5" id="KW-0732">Signal</keyword>
<organism evidence="7 8">
    <name type="scientific">Rhizopus oryzae</name>
    <name type="common">Mucormycosis agent</name>
    <name type="synonym">Rhizopus arrhizus var. delemar</name>
    <dbReference type="NCBI Taxonomy" id="64495"/>
    <lineage>
        <taxon>Eukaryota</taxon>
        <taxon>Fungi</taxon>
        <taxon>Fungi incertae sedis</taxon>
        <taxon>Mucoromycota</taxon>
        <taxon>Mucoromycotina</taxon>
        <taxon>Mucoromycetes</taxon>
        <taxon>Mucorales</taxon>
        <taxon>Mucorineae</taxon>
        <taxon>Rhizopodaceae</taxon>
        <taxon>Rhizopus</taxon>
    </lineage>
</organism>
<evidence type="ECO:0000256" key="2">
    <source>
        <dbReference type="PROSITE-ProRule" id="PRU00192"/>
    </source>
</evidence>
<name>A0A9P6XAR8_RHIOR</name>
<dbReference type="PROSITE" id="PS50002">
    <property type="entry name" value="SH3"/>
    <property type="match status" value="1"/>
</dbReference>
<dbReference type="AlphaFoldDB" id="A0A9P6XAR8"/>
<keyword evidence="4" id="KW-0812">Transmembrane</keyword>
<gene>
    <name evidence="7" type="ORF">G6F64_005423</name>
</gene>
<evidence type="ECO:0000256" key="3">
    <source>
        <dbReference type="SAM" id="MobiDB-lite"/>
    </source>
</evidence>
<evidence type="ECO:0000313" key="8">
    <source>
        <dbReference type="Proteomes" id="UP000716291"/>
    </source>
</evidence>
<feature type="compositionally biased region" description="Polar residues" evidence="3">
    <location>
        <begin position="403"/>
        <end position="412"/>
    </location>
</feature>
<reference evidence="7" key="1">
    <citation type="journal article" date="2020" name="Microb. Genom.">
        <title>Genetic diversity of clinical and environmental Mucorales isolates obtained from an investigation of mucormycosis cases among solid organ transplant recipients.</title>
        <authorList>
            <person name="Nguyen M.H."/>
            <person name="Kaul D."/>
            <person name="Muto C."/>
            <person name="Cheng S.J."/>
            <person name="Richter R.A."/>
            <person name="Bruno V.M."/>
            <person name="Liu G."/>
            <person name="Beyhan S."/>
            <person name="Sundermann A.J."/>
            <person name="Mounaud S."/>
            <person name="Pasculle A.W."/>
            <person name="Nierman W.C."/>
            <person name="Driscoll E."/>
            <person name="Cumbie R."/>
            <person name="Clancy C.J."/>
            <person name="Dupont C.L."/>
        </authorList>
    </citation>
    <scope>NUCLEOTIDE SEQUENCE</scope>
    <source>
        <strain evidence="7">GL11</strain>
    </source>
</reference>
<dbReference type="SMART" id="SM00326">
    <property type="entry name" value="SH3"/>
    <property type="match status" value="1"/>
</dbReference>
<keyword evidence="8" id="KW-1185">Reference proteome</keyword>
<accession>A0A9P6XAR8</accession>
<dbReference type="Pfam" id="PF14604">
    <property type="entry name" value="SH3_9"/>
    <property type="match status" value="1"/>
</dbReference>
<keyword evidence="4" id="KW-1133">Transmembrane helix</keyword>
<sequence length="451" mass="49919">MKIPTYSTIVLLLLPLLLSPSAAQNDSCFSLSGSTTCAAFQDYYISLTGLATQYPFLKKVTDIKTFDAGMQSFVTSPQFYLAPLGCTNKANVASKIPYARYSMTYMCSILIQDSSYSLPCNYNQSLSPPPLCKQTCFDFMASVESLTDNMDTCPNLLQQNNNMANLNSSCEYWSGLNGTNYCVIGVANEPYNCGFEDITDACSYCRTNGTDTCCRSVHCLKVSVGVIIGITIGCLAFLGILGGLAYFFYYKKKMKDKTVKKQSFPDTCSVFGYESLAASQRVLLPSSKPPPLTIQPQPIEEFYEVKHPYPPQMGDELGLHIGDIVCVAMNFDDGWALGFNVTTGLKGVFPLVCVAPAPEELLEQLLLQQTDSSTKMQVDEKSSNNIPRRTASMIRSYDYGESDSPTSPTLNTPFFEPQQEHSVPQPEPIFHQPQQQETFEMHRKNNSISHV</sequence>
<dbReference type="Gene3D" id="2.30.30.40">
    <property type="entry name" value="SH3 Domains"/>
    <property type="match status" value="1"/>
</dbReference>
<evidence type="ECO:0000313" key="7">
    <source>
        <dbReference type="EMBL" id="KAG1309296.1"/>
    </source>
</evidence>
<evidence type="ECO:0000256" key="5">
    <source>
        <dbReference type="SAM" id="SignalP"/>
    </source>
</evidence>
<comment type="caution">
    <text evidence="7">The sequence shown here is derived from an EMBL/GenBank/DDBJ whole genome shotgun (WGS) entry which is preliminary data.</text>
</comment>
<evidence type="ECO:0000256" key="1">
    <source>
        <dbReference type="ARBA" id="ARBA00022443"/>
    </source>
</evidence>
<proteinExistence type="predicted"/>
<feature type="domain" description="SH3" evidence="6">
    <location>
        <begin position="298"/>
        <end position="359"/>
    </location>
</feature>
<feature type="signal peptide" evidence="5">
    <location>
        <begin position="1"/>
        <end position="23"/>
    </location>
</feature>
<dbReference type="InterPro" id="IPR036028">
    <property type="entry name" value="SH3-like_dom_sf"/>
</dbReference>
<dbReference type="InterPro" id="IPR001452">
    <property type="entry name" value="SH3_domain"/>
</dbReference>
<dbReference type="SUPFAM" id="SSF50044">
    <property type="entry name" value="SH3-domain"/>
    <property type="match status" value="1"/>
</dbReference>
<feature type="chain" id="PRO_5040425593" description="SH3 domain-containing protein" evidence="5">
    <location>
        <begin position="24"/>
        <end position="451"/>
    </location>
</feature>
<evidence type="ECO:0000259" key="6">
    <source>
        <dbReference type="PROSITE" id="PS50002"/>
    </source>
</evidence>
<evidence type="ECO:0000256" key="4">
    <source>
        <dbReference type="SAM" id="Phobius"/>
    </source>
</evidence>
<keyword evidence="4" id="KW-0472">Membrane</keyword>
<feature type="region of interest" description="Disordered" evidence="3">
    <location>
        <begin position="398"/>
        <end position="451"/>
    </location>
</feature>